<evidence type="ECO:0000313" key="5">
    <source>
        <dbReference type="Proteomes" id="UP001465976"/>
    </source>
</evidence>
<evidence type="ECO:0000259" key="3">
    <source>
        <dbReference type="Pfam" id="PF20231"/>
    </source>
</evidence>
<dbReference type="Pfam" id="PF20231">
    <property type="entry name" value="DUF6589"/>
    <property type="match status" value="1"/>
</dbReference>
<feature type="domain" description="HAT C-terminal dimerisation" evidence="2">
    <location>
        <begin position="1"/>
        <end position="48"/>
    </location>
</feature>
<evidence type="ECO:0000256" key="1">
    <source>
        <dbReference type="SAM" id="MobiDB-lite"/>
    </source>
</evidence>
<comment type="caution">
    <text evidence="4">The sequence shown here is derived from an EMBL/GenBank/DDBJ whole genome shotgun (WGS) entry which is preliminary data.</text>
</comment>
<dbReference type="Pfam" id="PF05699">
    <property type="entry name" value="Dimer_Tnp_hAT"/>
    <property type="match status" value="1"/>
</dbReference>
<sequence length="177" mass="19732">MALDFLSAPATSTGIERLFSHSGLIVTKHRHALKPESIQASTVLQSWLAVGGIVPRKTLVKSYNTKQSQKKDEDNARNDLNTTRKLKPTTGDMVFENALLFMQDALMSREFSDTIKQDEEEEEVCLPELDDGGEGLGLELMSEEDVDLDMDGDYKVREPADELDEFEDEGDGSDAFK</sequence>
<dbReference type="SUPFAM" id="SSF53098">
    <property type="entry name" value="Ribonuclease H-like"/>
    <property type="match status" value="1"/>
</dbReference>
<proteinExistence type="predicted"/>
<feature type="domain" description="DUF6589" evidence="3">
    <location>
        <begin position="58"/>
        <end position="117"/>
    </location>
</feature>
<feature type="region of interest" description="Disordered" evidence="1">
    <location>
        <begin position="156"/>
        <end position="177"/>
    </location>
</feature>
<organism evidence="4 5">
    <name type="scientific">Marasmius crinis-equi</name>
    <dbReference type="NCBI Taxonomy" id="585013"/>
    <lineage>
        <taxon>Eukaryota</taxon>
        <taxon>Fungi</taxon>
        <taxon>Dikarya</taxon>
        <taxon>Basidiomycota</taxon>
        <taxon>Agaricomycotina</taxon>
        <taxon>Agaricomycetes</taxon>
        <taxon>Agaricomycetidae</taxon>
        <taxon>Agaricales</taxon>
        <taxon>Marasmiineae</taxon>
        <taxon>Marasmiaceae</taxon>
        <taxon>Marasmius</taxon>
    </lineage>
</organism>
<dbReference type="Proteomes" id="UP001465976">
    <property type="component" value="Unassembled WGS sequence"/>
</dbReference>
<dbReference type="EMBL" id="JBAHYK010000952">
    <property type="protein sequence ID" value="KAL0570347.1"/>
    <property type="molecule type" value="Genomic_DNA"/>
</dbReference>
<evidence type="ECO:0008006" key="6">
    <source>
        <dbReference type="Google" id="ProtNLM"/>
    </source>
</evidence>
<feature type="compositionally biased region" description="Acidic residues" evidence="1">
    <location>
        <begin position="161"/>
        <end position="177"/>
    </location>
</feature>
<dbReference type="InterPro" id="IPR008906">
    <property type="entry name" value="HATC_C_dom"/>
</dbReference>
<dbReference type="InterPro" id="IPR046496">
    <property type="entry name" value="DUF6589"/>
</dbReference>
<protein>
    <recommendedName>
        <fullName evidence="6">HAT C-terminal dimerisation domain-containing protein</fullName>
    </recommendedName>
</protein>
<evidence type="ECO:0000313" key="4">
    <source>
        <dbReference type="EMBL" id="KAL0570347.1"/>
    </source>
</evidence>
<feature type="region of interest" description="Disordered" evidence="1">
    <location>
        <begin position="63"/>
        <end position="87"/>
    </location>
</feature>
<gene>
    <name evidence="4" type="ORF">V5O48_011617</name>
</gene>
<dbReference type="InterPro" id="IPR012337">
    <property type="entry name" value="RNaseH-like_sf"/>
</dbReference>
<name>A0ABR3F548_9AGAR</name>
<reference evidence="4 5" key="1">
    <citation type="submission" date="2024-02" db="EMBL/GenBank/DDBJ databases">
        <title>A draft genome for the cacao thread blight pathogen Marasmius crinis-equi.</title>
        <authorList>
            <person name="Cohen S.P."/>
            <person name="Baruah I.K."/>
            <person name="Amoako-Attah I."/>
            <person name="Bukari Y."/>
            <person name="Meinhardt L.W."/>
            <person name="Bailey B.A."/>
        </authorList>
    </citation>
    <scope>NUCLEOTIDE SEQUENCE [LARGE SCALE GENOMIC DNA]</scope>
    <source>
        <strain evidence="4 5">GH-76</strain>
    </source>
</reference>
<accession>A0ABR3F548</accession>
<keyword evidence="5" id="KW-1185">Reference proteome</keyword>
<evidence type="ECO:0000259" key="2">
    <source>
        <dbReference type="Pfam" id="PF05699"/>
    </source>
</evidence>